<reference evidence="7" key="2">
    <citation type="journal article" date="2022" name="Microb. Genom.">
        <title>A chromosome-scale genome assembly of the tomato pathogen Cladosporium fulvum reveals a compartmentalized genome architecture and the presence of a dispensable chromosome.</title>
        <authorList>
            <person name="Zaccaron A.Z."/>
            <person name="Chen L.H."/>
            <person name="Samaras A."/>
            <person name="Stergiopoulos I."/>
        </authorList>
    </citation>
    <scope>NUCLEOTIDE SEQUENCE</scope>
    <source>
        <strain evidence="7">Race5_Kim</strain>
    </source>
</reference>
<organism evidence="7 8">
    <name type="scientific">Passalora fulva</name>
    <name type="common">Tomato leaf mold</name>
    <name type="synonym">Cladosporium fulvum</name>
    <dbReference type="NCBI Taxonomy" id="5499"/>
    <lineage>
        <taxon>Eukaryota</taxon>
        <taxon>Fungi</taxon>
        <taxon>Dikarya</taxon>
        <taxon>Ascomycota</taxon>
        <taxon>Pezizomycotina</taxon>
        <taxon>Dothideomycetes</taxon>
        <taxon>Dothideomycetidae</taxon>
        <taxon>Mycosphaerellales</taxon>
        <taxon>Mycosphaerellaceae</taxon>
        <taxon>Fulvia</taxon>
    </lineage>
</organism>
<dbReference type="GO" id="GO:0005634">
    <property type="term" value="C:nucleus"/>
    <property type="evidence" value="ECO:0007669"/>
    <property type="project" value="UniProtKB-SubCell"/>
</dbReference>
<dbReference type="KEGG" id="ffu:CLAFUR5_07327"/>
<dbReference type="GO" id="GO:0000981">
    <property type="term" value="F:DNA-binding transcription factor activity, RNA polymerase II-specific"/>
    <property type="evidence" value="ECO:0007669"/>
    <property type="project" value="InterPro"/>
</dbReference>
<dbReference type="PANTHER" id="PTHR47338">
    <property type="entry name" value="ZN(II)2CYS6 TRANSCRIPTION FACTOR (EUROFUNG)-RELATED"/>
    <property type="match status" value="1"/>
</dbReference>
<dbReference type="Pfam" id="PF04082">
    <property type="entry name" value="Fungal_trans"/>
    <property type="match status" value="1"/>
</dbReference>
<sequence length="476" mass="53296">MSSLSIENLQALVILAFDDLGSGANNRAWTLIGVATRAVQYLQLTKEQTRPDFRPFCAPYAPLGRSLDWTEDEDRRRVFWCVFLLDRLCTTTTGRSTSLVPEKNRRLPCDDHVWRKQEAVSTPAFGLWDKSRGHDYDPAHLPVTQDTTDNNVGRNALHDISQPQAVSATPSDMSTVGAFAYNIEATESMSRVDLENYNDLTSWLTRFEELDLRLVHWKMLLPQRWKVNPNMTRQVPLMDPNLTAAHLIHNASMILLHQVVAYPPATWRFGSRLPSSCSAEACYSASTEIALISQKYLSKSPVDSPVSSQCAFCLFIAARVLLIHWRYTLSSQLAPEFWTIIHCLDQMATKWRFPMTYATNDPINLFSKHATTLKDLYNYHAMDATYRLDVNGYIGDLNLPCRSQGLAGTGTVGTDQLIAVQEGLNGAGTRCSADLSSIDDVPQLLADQDFFDLDRIIAFDDGCMFTAALDSLVGHG</sequence>
<keyword evidence="8" id="KW-1185">Reference proteome</keyword>
<dbReference type="Proteomes" id="UP000756132">
    <property type="component" value="Chromosome 6"/>
</dbReference>
<evidence type="ECO:0000256" key="1">
    <source>
        <dbReference type="ARBA" id="ARBA00004123"/>
    </source>
</evidence>
<dbReference type="PANTHER" id="PTHR47338:SF23">
    <property type="entry name" value="ZN(II)2CYS6 TRANSCRIPTION FACTOR (EUROFUNG)"/>
    <property type="match status" value="1"/>
</dbReference>
<dbReference type="SMART" id="SM00906">
    <property type="entry name" value="Fungal_trans"/>
    <property type="match status" value="1"/>
</dbReference>
<keyword evidence="4" id="KW-0804">Transcription</keyword>
<keyword evidence="3" id="KW-0805">Transcription regulation</keyword>
<evidence type="ECO:0000313" key="7">
    <source>
        <dbReference type="EMBL" id="UJO19487.1"/>
    </source>
</evidence>
<dbReference type="GeneID" id="71987205"/>
<protein>
    <recommendedName>
        <fullName evidence="6">Xylanolytic transcriptional activator regulatory domain-containing protein</fullName>
    </recommendedName>
</protein>
<dbReference type="OrthoDB" id="4456959at2759"/>
<evidence type="ECO:0000259" key="6">
    <source>
        <dbReference type="SMART" id="SM00906"/>
    </source>
</evidence>
<reference evidence="7" key="1">
    <citation type="submission" date="2021-12" db="EMBL/GenBank/DDBJ databases">
        <authorList>
            <person name="Zaccaron A."/>
            <person name="Stergiopoulos I."/>
        </authorList>
    </citation>
    <scope>NUCLEOTIDE SEQUENCE</scope>
    <source>
        <strain evidence="7">Race5_Kim</strain>
    </source>
</reference>
<dbReference type="GO" id="GO:0006351">
    <property type="term" value="P:DNA-templated transcription"/>
    <property type="evidence" value="ECO:0007669"/>
    <property type="project" value="InterPro"/>
</dbReference>
<dbReference type="GO" id="GO:0008270">
    <property type="term" value="F:zinc ion binding"/>
    <property type="evidence" value="ECO:0007669"/>
    <property type="project" value="InterPro"/>
</dbReference>
<evidence type="ECO:0000256" key="5">
    <source>
        <dbReference type="ARBA" id="ARBA00023242"/>
    </source>
</evidence>
<proteinExistence type="predicted"/>
<dbReference type="EMBL" id="CP090168">
    <property type="protein sequence ID" value="UJO19487.1"/>
    <property type="molecule type" value="Genomic_DNA"/>
</dbReference>
<evidence type="ECO:0000256" key="2">
    <source>
        <dbReference type="ARBA" id="ARBA00022723"/>
    </source>
</evidence>
<dbReference type="GO" id="GO:0003677">
    <property type="term" value="F:DNA binding"/>
    <property type="evidence" value="ECO:0007669"/>
    <property type="project" value="InterPro"/>
</dbReference>
<accession>A0A9Q8PBR2</accession>
<comment type="subcellular location">
    <subcellularLocation>
        <location evidence="1">Nucleus</location>
    </subcellularLocation>
</comment>
<dbReference type="AlphaFoldDB" id="A0A9Q8PBR2"/>
<dbReference type="RefSeq" id="XP_047763853.1">
    <property type="nucleotide sequence ID" value="XM_047906475.1"/>
</dbReference>
<gene>
    <name evidence="7" type="ORF">CLAFUR5_07327</name>
</gene>
<keyword evidence="2" id="KW-0479">Metal-binding</keyword>
<dbReference type="InterPro" id="IPR007219">
    <property type="entry name" value="XnlR_reg_dom"/>
</dbReference>
<name>A0A9Q8PBR2_PASFU</name>
<keyword evidence="5" id="KW-0539">Nucleus</keyword>
<feature type="domain" description="Xylanolytic transcriptional activator regulatory" evidence="6">
    <location>
        <begin position="28"/>
        <end position="114"/>
    </location>
</feature>
<evidence type="ECO:0000313" key="8">
    <source>
        <dbReference type="Proteomes" id="UP000756132"/>
    </source>
</evidence>
<evidence type="ECO:0000256" key="4">
    <source>
        <dbReference type="ARBA" id="ARBA00023163"/>
    </source>
</evidence>
<evidence type="ECO:0000256" key="3">
    <source>
        <dbReference type="ARBA" id="ARBA00023015"/>
    </source>
</evidence>
<dbReference type="InterPro" id="IPR050815">
    <property type="entry name" value="TF_fung"/>
</dbReference>
<dbReference type="CDD" id="cd12148">
    <property type="entry name" value="fungal_TF_MHR"/>
    <property type="match status" value="1"/>
</dbReference>